<gene>
    <name evidence="1" type="ORF">SS50377_15153</name>
    <name evidence="2" type="ORF">SS50377_25584</name>
</gene>
<name>V6LN45_9EUKA</name>
<protein>
    <submittedName>
        <fullName evidence="1">Uncharacterized protein</fullName>
    </submittedName>
</protein>
<keyword evidence="3" id="KW-1185">Reference proteome</keyword>
<dbReference type="Proteomes" id="UP000018208">
    <property type="component" value="Unassembled WGS sequence"/>
</dbReference>
<organism evidence="1">
    <name type="scientific">Spironucleus salmonicida</name>
    <dbReference type="NCBI Taxonomy" id="348837"/>
    <lineage>
        <taxon>Eukaryota</taxon>
        <taxon>Metamonada</taxon>
        <taxon>Diplomonadida</taxon>
        <taxon>Hexamitidae</taxon>
        <taxon>Hexamitinae</taxon>
        <taxon>Spironucleus</taxon>
    </lineage>
</organism>
<accession>V6LN45</accession>
<evidence type="ECO:0000313" key="3">
    <source>
        <dbReference type="Proteomes" id="UP000018208"/>
    </source>
</evidence>
<reference evidence="2" key="2">
    <citation type="submission" date="2020-12" db="EMBL/GenBank/DDBJ databases">
        <title>New Spironucleus salmonicida genome in near-complete chromosomes.</title>
        <authorList>
            <person name="Xu F."/>
            <person name="Kurt Z."/>
            <person name="Jimenez-Gonzalez A."/>
            <person name="Astvaldsson A."/>
            <person name="Andersson J.O."/>
            <person name="Svard S.G."/>
        </authorList>
    </citation>
    <scope>NUCLEOTIDE SEQUENCE</scope>
    <source>
        <strain evidence="2">ATCC 50377</strain>
    </source>
</reference>
<sequence>MKWFGEVILQRMFFKRKRFLVLMDPPCSVQIFSTESQFQNGRCPNVSYSLIGAIASFIVKDEDLWVVNLQVGIKRLQIWSKYEDDLNNIVVFVNRVASQYSIKQTLEVQEINDII</sequence>
<reference evidence="1 2" key="1">
    <citation type="journal article" date="2014" name="PLoS Genet.">
        <title>The Genome of Spironucleus salmonicida Highlights a Fish Pathogen Adapted to Fluctuating Environments.</title>
        <authorList>
            <person name="Xu F."/>
            <person name="Jerlstrom-Hultqvist J."/>
            <person name="Einarsson E."/>
            <person name="Astvaldsson A."/>
            <person name="Svard S.G."/>
            <person name="Andersson J.O."/>
        </authorList>
    </citation>
    <scope>NUCLEOTIDE SEQUENCE</scope>
    <source>
        <strain evidence="2">ATCC 50377</strain>
    </source>
</reference>
<dbReference type="EMBL" id="KI546101">
    <property type="protein sequence ID" value="EST45131.1"/>
    <property type="molecule type" value="Genomic_DNA"/>
</dbReference>
<evidence type="ECO:0000313" key="2">
    <source>
        <dbReference type="EMBL" id="KAH0573464.1"/>
    </source>
</evidence>
<dbReference type="EMBL" id="AUWU02000005">
    <property type="protein sequence ID" value="KAH0573464.1"/>
    <property type="molecule type" value="Genomic_DNA"/>
</dbReference>
<dbReference type="VEuPathDB" id="GiardiaDB:SS50377_25584"/>
<evidence type="ECO:0000313" key="1">
    <source>
        <dbReference type="EMBL" id="EST45131.1"/>
    </source>
</evidence>
<proteinExistence type="predicted"/>
<dbReference type="AlphaFoldDB" id="V6LN45"/>